<dbReference type="InterPro" id="IPR011009">
    <property type="entry name" value="Kinase-like_dom_sf"/>
</dbReference>
<dbReference type="Proteomes" id="UP000077755">
    <property type="component" value="Chromosome 1"/>
</dbReference>
<comment type="subcellular location">
    <subcellularLocation>
        <location evidence="1">Membrane</location>
        <topology evidence="1">Single-pass type I membrane protein</topology>
    </subcellularLocation>
</comment>
<proteinExistence type="predicted"/>
<feature type="domain" description="Protein kinase" evidence="2">
    <location>
        <begin position="1"/>
        <end position="143"/>
    </location>
</feature>
<name>A0A166GU16_DAUCS</name>
<reference evidence="4" key="2">
    <citation type="submission" date="2022-03" db="EMBL/GenBank/DDBJ databases">
        <title>Draft title - Genomic analysis of global carrot germplasm unveils the trajectory of domestication and the origin of high carotenoid orange carrot.</title>
        <authorList>
            <person name="Iorizzo M."/>
            <person name="Ellison S."/>
            <person name="Senalik D."/>
            <person name="Macko-Podgorni A."/>
            <person name="Grzebelus D."/>
            <person name="Bostan H."/>
            <person name="Rolling W."/>
            <person name="Curaba J."/>
            <person name="Simon P."/>
        </authorList>
    </citation>
    <scope>NUCLEOTIDE SEQUENCE</scope>
    <source>
        <tissue evidence="4">Leaf</tissue>
    </source>
</reference>
<reference evidence="3" key="1">
    <citation type="journal article" date="2016" name="Nat. Genet.">
        <title>A high-quality carrot genome assembly provides new insights into carotenoid accumulation and asterid genome evolution.</title>
        <authorList>
            <person name="Iorizzo M."/>
            <person name="Ellison S."/>
            <person name="Senalik D."/>
            <person name="Zeng P."/>
            <person name="Satapoomin P."/>
            <person name="Huang J."/>
            <person name="Bowman M."/>
            <person name="Iovene M."/>
            <person name="Sanseverino W."/>
            <person name="Cavagnaro P."/>
            <person name="Yildiz M."/>
            <person name="Macko-Podgorni A."/>
            <person name="Moranska E."/>
            <person name="Grzebelus E."/>
            <person name="Grzebelus D."/>
            <person name="Ashrafi H."/>
            <person name="Zheng Z."/>
            <person name="Cheng S."/>
            <person name="Spooner D."/>
            <person name="Van Deynze A."/>
            <person name="Simon P."/>
        </authorList>
    </citation>
    <scope>NUCLEOTIDE SEQUENCE [LARGE SCALE GENOMIC DNA]</scope>
    <source>
        <tissue evidence="3">Leaf</tissue>
    </source>
</reference>
<keyword evidence="5" id="KW-1185">Reference proteome</keyword>
<dbReference type="GO" id="GO:0016020">
    <property type="term" value="C:membrane"/>
    <property type="evidence" value="ECO:0007669"/>
    <property type="project" value="UniProtKB-SubCell"/>
</dbReference>
<evidence type="ECO:0000313" key="4">
    <source>
        <dbReference type="EMBL" id="WOG82877.1"/>
    </source>
</evidence>
<dbReference type="PANTHER" id="PTHR48006:SF17">
    <property type="entry name" value="LEUCINE-RICH REPEAT PROTEIN KINASE FAMILY PROTEIN"/>
    <property type="match status" value="1"/>
</dbReference>
<evidence type="ECO:0000313" key="3">
    <source>
        <dbReference type="EMBL" id="KZN09345.1"/>
    </source>
</evidence>
<dbReference type="GO" id="GO:0004672">
    <property type="term" value="F:protein kinase activity"/>
    <property type="evidence" value="ECO:0007669"/>
    <property type="project" value="InterPro"/>
</dbReference>
<protein>
    <recommendedName>
        <fullName evidence="2">Protein kinase domain-containing protein</fullName>
    </recommendedName>
</protein>
<accession>A0A166GU16</accession>
<dbReference type="InterPro" id="IPR051824">
    <property type="entry name" value="LRR_Rcpt-Like_S/T_Kinase"/>
</dbReference>
<dbReference type="InterPro" id="IPR000719">
    <property type="entry name" value="Prot_kinase_dom"/>
</dbReference>
<organism evidence="3">
    <name type="scientific">Daucus carota subsp. sativus</name>
    <name type="common">Carrot</name>
    <dbReference type="NCBI Taxonomy" id="79200"/>
    <lineage>
        <taxon>Eukaryota</taxon>
        <taxon>Viridiplantae</taxon>
        <taxon>Streptophyta</taxon>
        <taxon>Embryophyta</taxon>
        <taxon>Tracheophyta</taxon>
        <taxon>Spermatophyta</taxon>
        <taxon>Magnoliopsida</taxon>
        <taxon>eudicotyledons</taxon>
        <taxon>Gunneridae</taxon>
        <taxon>Pentapetalae</taxon>
        <taxon>asterids</taxon>
        <taxon>campanulids</taxon>
        <taxon>Apiales</taxon>
        <taxon>Apiaceae</taxon>
        <taxon>Apioideae</taxon>
        <taxon>Scandiceae</taxon>
        <taxon>Daucinae</taxon>
        <taxon>Daucus</taxon>
        <taxon>Daucus sect. Daucus</taxon>
    </lineage>
</organism>
<evidence type="ECO:0000259" key="2">
    <source>
        <dbReference type="PROSITE" id="PS50011"/>
    </source>
</evidence>
<dbReference type="Pfam" id="PF00069">
    <property type="entry name" value="Pkinase"/>
    <property type="match status" value="1"/>
</dbReference>
<dbReference type="AlphaFoldDB" id="A0A166GU16"/>
<dbReference type="SUPFAM" id="SSF56112">
    <property type="entry name" value="Protein kinase-like (PK-like)"/>
    <property type="match status" value="1"/>
</dbReference>
<dbReference type="PROSITE" id="PS50011">
    <property type="entry name" value="PROTEIN_KINASE_DOM"/>
    <property type="match status" value="1"/>
</dbReference>
<dbReference type="PANTHER" id="PTHR48006">
    <property type="entry name" value="LEUCINE-RICH REPEAT-CONTAINING PROTEIN DDB_G0281931-RELATED"/>
    <property type="match status" value="1"/>
</dbReference>
<dbReference type="Gene3D" id="1.10.510.10">
    <property type="entry name" value="Transferase(Phosphotransferase) domain 1"/>
    <property type="match status" value="1"/>
</dbReference>
<dbReference type="EMBL" id="CP093343">
    <property type="protein sequence ID" value="WOG82877.1"/>
    <property type="molecule type" value="Genomic_DNA"/>
</dbReference>
<sequence>MRRVKITLDAARGLAYMYEEANPSILHRDIQSTNILLDDQWNAKVADFGISKPVRDTAKEYITTPVKGTMSMIINLAMKCVEDTGAERPTMSKDVRELDNIMQLAIPGLDTEFYWSSSGLERSVNQDLYHPYDNDGYDRIFRD</sequence>
<gene>
    <name evidence="3" type="ORF">DCAR_002001</name>
    <name evidence="4" type="ORF">DCAR_0102046</name>
</gene>
<evidence type="ECO:0000256" key="1">
    <source>
        <dbReference type="ARBA" id="ARBA00004479"/>
    </source>
</evidence>
<dbReference type="GO" id="GO:0005524">
    <property type="term" value="F:ATP binding"/>
    <property type="evidence" value="ECO:0007669"/>
    <property type="project" value="InterPro"/>
</dbReference>
<evidence type="ECO:0000313" key="5">
    <source>
        <dbReference type="Proteomes" id="UP000077755"/>
    </source>
</evidence>
<dbReference type="Gramene" id="KZN09345">
    <property type="protein sequence ID" value="KZN09345"/>
    <property type="gene ID" value="DCAR_002001"/>
</dbReference>
<dbReference type="EMBL" id="LNRQ01000001">
    <property type="protein sequence ID" value="KZN09345.1"/>
    <property type="molecule type" value="Genomic_DNA"/>
</dbReference>